<evidence type="ECO:0000313" key="2">
    <source>
        <dbReference type="EMBL" id="XCN73586.1"/>
    </source>
</evidence>
<reference evidence="2" key="1">
    <citation type="journal article" date="2024" name="Syst. Appl. Microbiol.">
        <title>First single-strain enrichments of Electrothrix cable bacteria, description of E. aestuarii sp. nov. and E. rattekaaiensis sp. nov., and proposal of a cable bacteria taxonomy following the rules of the SeqCode.</title>
        <authorList>
            <person name="Plum-Jensen L.E."/>
            <person name="Schramm A."/>
            <person name="Marshall I.P.G."/>
        </authorList>
    </citation>
    <scope>NUCLEOTIDE SEQUENCE</scope>
    <source>
        <strain evidence="2">Rat1</strain>
    </source>
</reference>
<sequence>MRQVGVQVQDIGTYLCWQTYVDDPARELGLAKLVHIAESPELGGLQHPEEIPRFKKFIENRTIRIPFISENKEGADNDEIYYKGVENDGNKEGVIFDGHLEKIKVKHEIKDIISPKSHYELTGVEFEPHGNAVVSLVPNSLIPKRSPGDEGQKKTSFKFMLQLEYAAFEGQNSIQVELKLHWTPTEEINAEIDEKNKANIENFKAEEKAAYESAFLETVKDRINAVSNIKTRNQEDLRAEERIVIYRKLIQDFLQNKISFLDDNLDPDDKTRHVVAELINSIFDVEKMLYFVAPEWWRPRLYKSSQQLYSAAKEKNNSDGSATSSNEIDSSDVDPGILDSHTTGWGDIDNTTRDSYYITEDSSPAKFGSSLGWLMQMDGDNRRNAFLNAPWVKAVIPIRPGKEKAALNWLKAVEGMNGITDEVVYHSDNPDEKDINGNPLDGQPMLDVLMDLAAKIEKKHKEGLKAGKYPNDSEVSSPLLVDEENTVTSTPIDRVYEHGFFPLENSFRANIGDNYEIFDQWVEILPTDQTVPVEVEYHPRTGRQV</sequence>
<organism evidence="2">
    <name type="scientific">Candidatus Electrothrix aestuarii</name>
    <dbReference type="NCBI Taxonomy" id="3062594"/>
    <lineage>
        <taxon>Bacteria</taxon>
        <taxon>Pseudomonadati</taxon>
        <taxon>Thermodesulfobacteriota</taxon>
        <taxon>Desulfobulbia</taxon>
        <taxon>Desulfobulbales</taxon>
        <taxon>Desulfobulbaceae</taxon>
        <taxon>Candidatus Electrothrix</taxon>
    </lineage>
</organism>
<dbReference type="AlphaFoldDB" id="A0AAU8LWM6"/>
<feature type="region of interest" description="Disordered" evidence="1">
    <location>
        <begin position="313"/>
        <end position="345"/>
    </location>
</feature>
<protein>
    <submittedName>
        <fullName evidence="2">Uncharacterized protein</fullName>
    </submittedName>
</protein>
<dbReference type="EMBL" id="CP159373">
    <property type="protein sequence ID" value="XCN73586.1"/>
    <property type="molecule type" value="Genomic_DNA"/>
</dbReference>
<proteinExistence type="predicted"/>
<feature type="compositionally biased region" description="Polar residues" evidence="1">
    <location>
        <begin position="318"/>
        <end position="328"/>
    </location>
</feature>
<evidence type="ECO:0000256" key="1">
    <source>
        <dbReference type="SAM" id="MobiDB-lite"/>
    </source>
</evidence>
<dbReference type="KEGG" id="eaj:Q3M24_02200"/>
<name>A0AAU8LWM6_9BACT</name>
<reference evidence="2" key="2">
    <citation type="submission" date="2024-06" db="EMBL/GenBank/DDBJ databases">
        <authorList>
            <person name="Plum-Jensen L.E."/>
            <person name="Schramm A."/>
            <person name="Marshall I.P.G."/>
        </authorList>
    </citation>
    <scope>NUCLEOTIDE SEQUENCE</scope>
    <source>
        <strain evidence="2">Rat1</strain>
    </source>
</reference>
<gene>
    <name evidence="2" type="ORF">Q3M24_02200</name>
</gene>
<accession>A0AAU8LWM6</accession>